<keyword evidence="7" id="KW-1185">Reference proteome</keyword>
<dbReference type="InterPro" id="IPR002201">
    <property type="entry name" value="Glyco_trans_9"/>
</dbReference>
<evidence type="ECO:0000256" key="2">
    <source>
        <dbReference type="ARBA" id="ARBA00022679"/>
    </source>
</evidence>
<evidence type="ECO:0000313" key="7">
    <source>
        <dbReference type="Proteomes" id="UP000317178"/>
    </source>
</evidence>
<dbReference type="EMBL" id="CP036281">
    <property type="protein sequence ID" value="QDU81164.1"/>
    <property type="molecule type" value="Genomic_DNA"/>
</dbReference>
<keyword evidence="2 6" id="KW-0808">Transferase</keyword>
<dbReference type="NCBIfam" id="TIGR02195">
    <property type="entry name" value="heptsyl_trn_II"/>
    <property type="match status" value="1"/>
</dbReference>
<dbReference type="EC" id="2.4.99.24" evidence="4"/>
<comment type="catalytic activity">
    <reaction evidence="5">
        <text>an L-alpha-D-Hep-(1-&gt;5)-[alpha-Kdo-(2-&gt;4)]-alpha-Kdo-(2-&gt;6)-lipid A + ADP-L-glycero-beta-D-manno-heptose = an L-alpha-D-Hep-(1-&gt;3)-L-alpha-D-Hep-(1-&gt;5)-[alpha-Kdo-(2-&gt;4)]-alpha-Kdo-(2-&gt;6)-lipid A + ADP + H(+)</text>
        <dbReference type="Rhea" id="RHEA:74071"/>
        <dbReference type="ChEBI" id="CHEBI:15378"/>
        <dbReference type="ChEBI" id="CHEBI:61506"/>
        <dbReference type="ChEBI" id="CHEBI:193068"/>
        <dbReference type="ChEBI" id="CHEBI:193069"/>
        <dbReference type="ChEBI" id="CHEBI:456216"/>
        <dbReference type="EC" id="2.4.99.24"/>
    </reaction>
</comment>
<sequence length="363" mass="40138">MVTAPSSKQTPLDLMDARRICIIKPSALGDVVQTLPLLPMLRERFPKAKISWVINSSFANLLEEHPALDEIIPFNRQGGWREWPPLIKQLRAGKFDLVLDLQGLLRTAVMTWSTRAPVRIGLQTAREMSHFACHQLIPDSDKQMPAYNRMWRVAEALGMGATPRETIITVSDSDRQIVEEKLAPISRPFVAIQPGAQWSTKRWPVEKFAEVAARAADTHDLAMVLIGSQGERLLAQQLQQEIQQRNPNAIVLDLAGETTLKQLSHLLERSTMLLTNDSGPMHLAAGLQVPLVGVFTSTSSVRSGPPPTSTTRLVTTTDACQACYKKICPRTGDLHLTCQKRLSTAPVLDAVNQLVTQLQARAA</sequence>
<evidence type="ECO:0000256" key="1">
    <source>
        <dbReference type="ARBA" id="ARBA00022676"/>
    </source>
</evidence>
<keyword evidence="1" id="KW-0328">Glycosyltransferase</keyword>
<evidence type="ECO:0000256" key="4">
    <source>
        <dbReference type="ARBA" id="ARBA00044042"/>
    </source>
</evidence>
<organism evidence="6 7">
    <name type="scientific">Polystyrenella longa</name>
    <dbReference type="NCBI Taxonomy" id="2528007"/>
    <lineage>
        <taxon>Bacteria</taxon>
        <taxon>Pseudomonadati</taxon>
        <taxon>Planctomycetota</taxon>
        <taxon>Planctomycetia</taxon>
        <taxon>Planctomycetales</taxon>
        <taxon>Planctomycetaceae</taxon>
        <taxon>Polystyrenella</taxon>
    </lineage>
</organism>
<gene>
    <name evidence="6" type="primary">rfaF_1</name>
    <name evidence="6" type="ORF">Pla110_29020</name>
</gene>
<evidence type="ECO:0000256" key="5">
    <source>
        <dbReference type="ARBA" id="ARBA00047503"/>
    </source>
</evidence>
<dbReference type="InterPro" id="IPR011910">
    <property type="entry name" value="RfaF"/>
</dbReference>
<dbReference type="Pfam" id="PF01075">
    <property type="entry name" value="Glyco_transf_9"/>
    <property type="match status" value="1"/>
</dbReference>
<dbReference type="Gene3D" id="3.40.50.2000">
    <property type="entry name" value="Glycogen Phosphorylase B"/>
    <property type="match status" value="2"/>
</dbReference>
<reference evidence="6 7" key="1">
    <citation type="submission" date="2019-02" db="EMBL/GenBank/DDBJ databases">
        <title>Deep-cultivation of Planctomycetes and their phenomic and genomic characterization uncovers novel biology.</title>
        <authorList>
            <person name="Wiegand S."/>
            <person name="Jogler M."/>
            <person name="Boedeker C."/>
            <person name="Pinto D."/>
            <person name="Vollmers J."/>
            <person name="Rivas-Marin E."/>
            <person name="Kohn T."/>
            <person name="Peeters S.H."/>
            <person name="Heuer A."/>
            <person name="Rast P."/>
            <person name="Oberbeckmann S."/>
            <person name="Bunk B."/>
            <person name="Jeske O."/>
            <person name="Meyerdierks A."/>
            <person name="Storesund J.E."/>
            <person name="Kallscheuer N."/>
            <person name="Luecker S."/>
            <person name="Lage O.M."/>
            <person name="Pohl T."/>
            <person name="Merkel B.J."/>
            <person name="Hornburger P."/>
            <person name="Mueller R.-W."/>
            <person name="Bruemmer F."/>
            <person name="Labrenz M."/>
            <person name="Spormann A.M."/>
            <person name="Op den Camp H."/>
            <person name="Overmann J."/>
            <person name="Amann R."/>
            <person name="Jetten M.S.M."/>
            <person name="Mascher T."/>
            <person name="Medema M.H."/>
            <person name="Devos D.P."/>
            <person name="Kaster A.-K."/>
            <person name="Ovreas L."/>
            <person name="Rohde M."/>
            <person name="Galperin M.Y."/>
            <person name="Jogler C."/>
        </authorList>
    </citation>
    <scope>NUCLEOTIDE SEQUENCE [LARGE SCALE GENOMIC DNA]</scope>
    <source>
        <strain evidence="6 7">Pla110</strain>
    </source>
</reference>
<accession>A0A518CPP2</accession>
<dbReference type="GO" id="GO:0008713">
    <property type="term" value="F:ADP-heptose-lipopolysaccharide heptosyltransferase activity"/>
    <property type="evidence" value="ECO:0007669"/>
    <property type="project" value="UniProtKB-EC"/>
</dbReference>
<name>A0A518CPP2_9PLAN</name>
<evidence type="ECO:0000256" key="3">
    <source>
        <dbReference type="ARBA" id="ARBA00043995"/>
    </source>
</evidence>
<evidence type="ECO:0000313" key="6">
    <source>
        <dbReference type="EMBL" id="QDU81164.1"/>
    </source>
</evidence>
<dbReference type="SUPFAM" id="SSF53756">
    <property type="entry name" value="UDP-Glycosyltransferase/glycogen phosphorylase"/>
    <property type="match status" value="1"/>
</dbReference>
<dbReference type="Proteomes" id="UP000317178">
    <property type="component" value="Chromosome"/>
</dbReference>
<proteinExistence type="inferred from homology"/>
<dbReference type="InterPro" id="IPR051199">
    <property type="entry name" value="LPS_LOS_Heptosyltrfase"/>
</dbReference>
<dbReference type="GO" id="GO:0005829">
    <property type="term" value="C:cytosol"/>
    <property type="evidence" value="ECO:0007669"/>
    <property type="project" value="TreeGrafter"/>
</dbReference>
<protein>
    <recommendedName>
        <fullName evidence="4">lipopolysaccharide heptosyltransferase II</fullName>
        <ecNumber evidence="4">2.4.99.24</ecNumber>
    </recommendedName>
</protein>
<comment type="similarity">
    <text evidence="3">Belongs to the glycosyltransferase 9 family.</text>
</comment>
<dbReference type="CDD" id="cd03789">
    <property type="entry name" value="GT9_LPS_heptosyltransferase"/>
    <property type="match status" value="1"/>
</dbReference>
<dbReference type="AlphaFoldDB" id="A0A518CPP2"/>
<dbReference type="KEGG" id="plon:Pla110_29020"/>
<dbReference type="GO" id="GO:0009244">
    <property type="term" value="P:lipopolysaccharide core region biosynthetic process"/>
    <property type="evidence" value="ECO:0007669"/>
    <property type="project" value="TreeGrafter"/>
</dbReference>
<dbReference type="PANTHER" id="PTHR30160">
    <property type="entry name" value="TETRAACYLDISACCHARIDE 4'-KINASE-RELATED"/>
    <property type="match status" value="1"/>
</dbReference>